<evidence type="ECO:0000313" key="3">
    <source>
        <dbReference type="Proteomes" id="UP001054857"/>
    </source>
</evidence>
<gene>
    <name evidence="2" type="ORF">Agub_g9803</name>
</gene>
<dbReference type="PANTHER" id="PTHR47467:SF1">
    <property type="entry name" value="WD40 REPEAT-CONTAINING PROTEIN"/>
    <property type="match status" value="1"/>
</dbReference>
<feature type="region of interest" description="Disordered" evidence="1">
    <location>
        <begin position="1"/>
        <end position="24"/>
    </location>
</feature>
<dbReference type="PANTHER" id="PTHR47467">
    <property type="entry name" value="OS01G0867200 PROTEIN"/>
    <property type="match status" value="1"/>
</dbReference>
<proteinExistence type="predicted"/>
<evidence type="ECO:0000313" key="2">
    <source>
        <dbReference type="EMBL" id="GFR47979.1"/>
    </source>
</evidence>
<dbReference type="EMBL" id="BMAR01000021">
    <property type="protein sequence ID" value="GFR47979.1"/>
    <property type="molecule type" value="Genomic_DNA"/>
</dbReference>
<feature type="compositionally biased region" description="Gly residues" evidence="1">
    <location>
        <begin position="1"/>
        <end position="10"/>
    </location>
</feature>
<keyword evidence="3" id="KW-1185">Reference proteome</keyword>
<feature type="non-terminal residue" evidence="2">
    <location>
        <position position="1"/>
    </location>
</feature>
<sequence>MADQGPGGGQAEQRPSKRAKAVVSERGPDLKADALFKYKIQLPQAFTPGSVQANRIALQVDGKRCIAYVANGQHTYEASLDLEAAVAAVTQEGTVGTGKEGVLVPRSVQLGHIRQLDPLSNMGAEVQGLYSGVHGGHHVLAAVDSAGNARLLATALGSDAAATAVEEEGSPVRHLMCLNAPSRGECGWTGLAVRSLCSSSFSSQLSPLTPQQHAAAAAAGSAAADVSTSSSSSGLPPLEVAVARQLMRDVSVYREGSLLRTLHTMQGPTALAYLPPGPFGGCGEASSGMLAIAEEHQISLWDVRQGERGGCVQRLGVYGG</sequence>
<accession>A0AAD3DVR9</accession>
<name>A0AAD3DVR9_9CHLO</name>
<dbReference type="Proteomes" id="UP001054857">
    <property type="component" value="Unassembled WGS sequence"/>
</dbReference>
<organism evidence="2 3">
    <name type="scientific">Astrephomene gubernaculifera</name>
    <dbReference type="NCBI Taxonomy" id="47775"/>
    <lineage>
        <taxon>Eukaryota</taxon>
        <taxon>Viridiplantae</taxon>
        <taxon>Chlorophyta</taxon>
        <taxon>core chlorophytes</taxon>
        <taxon>Chlorophyceae</taxon>
        <taxon>CS clade</taxon>
        <taxon>Chlamydomonadales</taxon>
        <taxon>Astrephomenaceae</taxon>
        <taxon>Astrephomene</taxon>
    </lineage>
</organism>
<evidence type="ECO:0000256" key="1">
    <source>
        <dbReference type="SAM" id="MobiDB-lite"/>
    </source>
</evidence>
<protein>
    <submittedName>
        <fullName evidence="2">Uncharacterized protein</fullName>
    </submittedName>
</protein>
<comment type="caution">
    <text evidence="2">The sequence shown here is derived from an EMBL/GenBank/DDBJ whole genome shotgun (WGS) entry which is preliminary data.</text>
</comment>
<reference evidence="2 3" key="1">
    <citation type="journal article" date="2021" name="Sci. Rep.">
        <title>Genome sequencing of the multicellular alga Astrephomene provides insights into convergent evolution of germ-soma differentiation.</title>
        <authorList>
            <person name="Yamashita S."/>
            <person name="Yamamoto K."/>
            <person name="Matsuzaki R."/>
            <person name="Suzuki S."/>
            <person name="Yamaguchi H."/>
            <person name="Hirooka S."/>
            <person name="Minakuchi Y."/>
            <person name="Miyagishima S."/>
            <person name="Kawachi M."/>
            <person name="Toyoda A."/>
            <person name="Nozaki H."/>
        </authorList>
    </citation>
    <scope>NUCLEOTIDE SEQUENCE [LARGE SCALE GENOMIC DNA]</scope>
    <source>
        <strain evidence="2 3">NIES-4017</strain>
    </source>
</reference>
<dbReference type="AlphaFoldDB" id="A0AAD3DVR9"/>